<feature type="compositionally biased region" description="Basic and acidic residues" evidence="2">
    <location>
        <begin position="30"/>
        <end position="40"/>
    </location>
</feature>
<name>A0A7W8E950_9BACT</name>
<dbReference type="RefSeq" id="WP_184254212.1">
    <property type="nucleotide sequence ID" value="NZ_JACHIO010000005.1"/>
</dbReference>
<dbReference type="InterPro" id="IPR052043">
    <property type="entry name" value="PolySaccharide_Degr_Enz"/>
</dbReference>
<organism evidence="4 5">
    <name type="scientific">Granulicella mallensis</name>
    <dbReference type="NCBI Taxonomy" id="940614"/>
    <lineage>
        <taxon>Bacteria</taxon>
        <taxon>Pseudomonadati</taxon>
        <taxon>Acidobacteriota</taxon>
        <taxon>Terriglobia</taxon>
        <taxon>Terriglobales</taxon>
        <taxon>Acidobacteriaceae</taxon>
        <taxon>Granulicella</taxon>
    </lineage>
</organism>
<evidence type="ECO:0000313" key="5">
    <source>
        <dbReference type="Proteomes" id="UP000584867"/>
    </source>
</evidence>
<gene>
    <name evidence="4" type="ORF">HDF15_001569</name>
</gene>
<dbReference type="Gene3D" id="1.50.10.10">
    <property type="match status" value="1"/>
</dbReference>
<feature type="signal peptide" evidence="3">
    <location>
        <begin position="1"/>
        <end position="27"/>
    </location>
</feature>
<sequence>MNRRNTVVLFGSLMLAFALVSGTNAQAPAKHDAGAVEREAAGSIPSDPGPLATDLSPKLDSRDIRKAMRKVADWQLLAAESKFNQQWTFATLYDGLLAASETTGDPKYRDAVAHVAADKFQWTLVQSRFPHADDEAIGKSYLALYERAPEPVKIADVRATMDRLVARPDDPKKNVWWWCDALYMAPPVLTELSRITGDRRYLDYMDHEWWVTSAELYDPQQHLFTRDATFLKKTEANGQKLFWARGNGWVLGALVRVLTTMPKDYPSRPKYEQQFREIADRVAGLQQPDGLWRTGLLDQESYKEPEVSGTAFYTYAMAWGINTGRLPRAKFLPAVTKAWAGMLTHVYADGRLGSIQPIGAAPDAVGVSSSYVYGVGGFLLAGSELARMK</sequence>
<dbReference type="GO" id="GO:0005975">
    <property type="term" value="P:carbohydrate metabolic process"/>
    <property type="evidence" value="ECO:0007669"/>
    <property type="project" value="InterPro"/>
</dbReference>
<comment type="caution">
    <text evidence="4">The sequence shown here is derived from an EMBL/GenBank/DDBJ whole genome shotgun (WGS) entry which is preliminary data.</text>
</comment>
<evidence type="ECO:0000313" key="4">
    <source>
        <dbReference type="EMBL" id="MBB5063229.1"/>
    </source>
</evidence>
<dbReference type="InterPro" id="IPR012341">
    <property type="entry name" value="6hp_glycosidase-like_sf"/>
</dbReference>
<evidence type="ECO:0000256" key="3">
    <source>
        <dbReference type="SAM" id="SignalP"/>
    </source>
</evidence>
<evidence type="ECO:0000256" key="2">
    <source>
        <dbReference type="SAM" id="MobiDB-lite"/>
    </source>
</evidence>
<evidence type="ECO:0000256" key="1">
    <source>
        <dbReference type="ARBA" id="ARBA00022801"/>
    </source>
</evidence>
<proteinExistence type="predicted"/>
<protein>
    <submittedName>
        <fullName evidence="4">Rhamnogalacturonyl hydrolase YesR</fullName>
    </submittedName>
</protein>
<dbReference type="InterPro" id="IPR008928">
    <property type="entry name" value="6-hairpin_glycosidase_sf"/>
</dbReference>
<keyword evidence="3" id="KW-0732">Signal</keyword>
<dbReference type="InterPro" id="IPR010905">
    <property type="entry name" value="Glyco_hydro_88"/>
</dbReference>
<dbReference type="AlphaFoldDB" id="A0A7W8E950"/>
<dbReference type="Proteomes" id="UP000584867">
    <property type="component" value="Unassembled WGS sequence"/>
</dbReference>
<dbReference type="SUPFAM" id="SSF48208">
    <property type="entry name" value="Six-hairpin glycosidases"/>
    <property type="match status" value="1"/>
</dbReference>
<reference evidence="4 5" key="1">
    <citation type="submission" date="2020-08" db="EMBL/GenBank/DDBJ databases">
        <title>Genomic Encyclopedia of Type Strains, Phase IV (KMG-V): Genome sequencing to study the core and pangenomes of soil and plant-associated prokaryotes.</title>
        <authorList>
            <person name="Whitman W."/>
        </authorList>
    </citation>
    <scope>NUCLEOTIDE SEQUENCE [LARGE SCALE GENOMIC DNA]</scope>
    <source>
        <strain evidence="4 5">X5P3</strain>
    </source>
</reference>
<dbReference type="EMBL" id="JACHIO010000005">
    <property type="protein sequence ID" value="MBB5063229.1"/>
    <property type="molecule type" value="Genomic_DNA"/>
</dbReference>
<dbReference type="PANTHER" id="PTHR33886:SF8">
    <property type="entry name" value="UNSATURATED RHAMNOGALACTURONAN HYDROLASE (EUROFUNG)"/>
    <property type="match status" value="1"/>
</dbReference>
<keyword evidence="1 4" id="KW-0378">Hydrolase</keyword>
<accession>A0A7W8E950</accession>
<dbReference type="PANTHER" id="PTHR33886">
    <property type="entry name" value="UNSATURATED RHAMNOGALACTURONAN HYDROLASE (EUROFUNG)"/>
    <property type="match status" value="1"/>
</dbReference>
<dbReference type="GO" id="GO:0016787">
    <property type="term" value="F:hydrolase activity"/>
    <property type="evidence" value="ECO:0007669"/>
    <property type="project" value="UniProtKB-KW"/>
</dbReference>
<dbReference type="Pfam" id="PF07470">
    <property type="entry name" value="Glyco_hydro_88"/>
    <property type="match status" value="1"/>
</dbReference>
<feature type="chain" id="PRO_5031540986" evidence="3">
    <location>
        <begin position="28"/>
        <end position="389"/>
    </location>
</feature>
<feature type="region of interest" description="Disordered" evidence="2">
    <location>
        <begin position="30"/>
        <end position="57"/>
    </location>
</feature>